<name>W6Q274_PENRF</name>
<accession>W6Q274</accession>
<dbReference type="EMBL" id="HG792016">
    <property type="protein sequence ID" value="CDM30648.1"/>
    <property type="molecule type" value="Genomic_DNA"/>
</dbReference>
<evidence type="ECO:0000313" key="1">
    <source>
        <dbReference type="EMBL" id="CDM30648.1"/>
    </source>
</evidence>
<sequence>MQRHLYTIKSTVSEVVIHTKTIDQPQAIQNDYSCAAESRQLGAAHTPGRWDCCAYVGATHCETGWSSTVC</sequence>
<evidence type="ECO:0000313" key="2">
    <source>
        <dbReference type="Proteomes" id="UP000030686"/>
    </source>
</evidence>
<dbReference type="Proteomes" id="UP000030686">
    <property type="component" value="Unassembled WGS sequence"/>
</dbReference>
<proteinExistence type="predicted"/>
<dbReference type="AlphaFoldDB" id="W6Q274"/>
<protein>
    <submittedName>
        <fullName evidence="1">Genomic scaffold, ProqFM164S02</fullName>
    </submittedName>
</protein>
<organism evidence="1 2">
    <name type="scientific">Penicillium roqueforti (strain FM164)</name>
    <dbReference type="NCBI Taxonomy" id="1365484"/>
    <lineage>
        <taxon>Eukaryota</taxon>
        <taxon>Fungi</taxon>
        <taxon>Dikarya</taxon>
        <taxon>Ascomycota</taxon>
        <taxon>Pezizomycotina</taxon>
        <taxon>Eurotiomycetes</taxon>
        <taxon>Eurotiomycetidae</taxon>
        <taxon>Eurotiales</taxon>
        <taxon>Aspergillaceae</taxon>
        <taxon>Penicillium</taxon>
    </lineage>
</organism>
<reference evidence="1" key="1">
    <citation type="journal article" date="2014" name="Nat. Commun.">
        <title>Multiple recent horizontal transfers of a large genomic region in cheese making fungi.</title>
        <authorList>
            <person name="Cheeseman K."/>
            <person name="Ropars J."/>
            <person name="Renault P."/>
            <person name="Dupont J."/>
            <person name="Gouzy J."/>
            <person name="Branca A."/>
            <person name="Abraham A.L."/>
            <person name="Ceppi M."/>
            <person name="Conseiller E."/>
            <person name="Debuchy R."/>
            <person name="Malagnac F."/>
            <person name="Goarin A."/>
            <person name="Silar P."/>
            <person name="Lacoste S."/>
            <person name="Sallet E."/>
            <person name="Bensimon A."/>
            <person name="Giraud T."/>
            <person name="Brygoo Y."/>
        </authorList>
    </citation>
    <scope>NUCLEOTIDE SEQUENCE [LARGE SCALE GENOMIC DNA]</scope>
    <source>
        <strain evidence="1">FM164</strain>
    </source>
</reference>
<keyword evidence="2" id="KW-1185">Reference proteome</keyword>
<gene>
    <name evidence="1" type="ORF">PROQFM164_S02g000798</name>
</gene>